<sequence length="99" mass="9819">MTSARPRGRATLRALRDLTRLAVTLLVLAIGLSGATAALAGAPSAATAAPGVSTGRVAELRPDTSTVVREAEPAPQPPATTDDTVSAPPAAVRAPSPVT</sequence>
<evidence type="ECO:0000256" key="1">
    <source>
        <dbReference type="SAM" id="MobiDB-lite"/>
    </source>
</evidence>
<name>A0ABY2DGP3_9ACTN</name>
<evidence type="ECO:0000313" key="2">
    <source>
        <dbReference type="EMBL" id="TDB80551.1"/>
    </source>
</evidence>
<accession>A0ABY2DGP3</accession>
<organism evidence="2 3">
    <name type="scientific">Micromonospora fluostatini</name>
    <dbReference type="NCBI Taxonomy" id="1629071"/>
    <lineage>
        <taxon>Bacteria</taxon>
        <taxon>Bacillati</taxon>
        <taxon>Actinomycetota</taxon>
        <taxon>Actinomycetes</taxon>
        <taxon>Micromonosporales</taxon>
        <taxon>Micromonosporaceae</taxon>
        <taxon>Micromonospora</taxon>
    </lineage>
</organism>
<feature type="compositionally biased region" description="Low complexity" evidence="1">
    <location>
        <begin position="79"/>
        <end position="99"/>
    </location>
</feature>
<dbReference type="EMBL" id="SMKE01001090">
    <property type="protein sequence ID" value="TDB80551.1"/>
    <property type="molecule type" value="Genomic_DNA"/>
</dbReference>
<protein>
    <submittedName>
        <fullName evidence="2">Uncharacterized protein</fullName>
    </submittedName>
</protein>
<keyword evidence="3" id="KW-1185">Reference proteome</keyword>
<feature type="region of interest" description="Disordered" evidence="1">
    <location>
        <begin position="62"/>
        <end position="99"/>
    </location>
</feature>
<proteinExistence type="predicted"/>
<reference evidence="2 3" key="1">
    <citation type="submission" date="2019-02" db="EMBL/GenBank/DDBJ databases">
        <title>Draft genome sequences of novel Actinobacteria.</title>
        <authorList>
            <person name="Sahin N."/>
            <person name="Ay H."/>
            <person name="Saygin H."/>
        </authorList>
    </citation>
    <scope>NUCLEOTIDE SEQUENCE [LARGE SCALE GENOMIC DNA]</scope>
    <source>
        <strain evidence="2 3">JCM 30529</strain>
    </source>
</reference>
<gene>
    <name evidence="2" type="ORF">E1091_19235</name>
</gene>
<comment type="caution">
    <text evidence="2">The sequence shown here is derived from an EMBL/GenBank/DDBJ whole genome shotgun (WGS) entry which is preliminary data.</text>
</comment>
<evidence type="ECO:0000313" key="3">
    <source>
        <dbReference type="Proteomes" id="UP000295626"/>
    </source>
</evidence>
<dbReference type="Proteomes" id="UP000295626">
    <property type="component" value="Unassembled WGS sequence"/>
</dbReference>
<feature type="non-terminal residue" evidence="2">
    <location>
        <position position="99"/>
    </location>
</feature>